<evidence type="ECO:0000313" key="3">
    <source>
        <dbReference type="Proteomes" id="UP000326838"/>
    </source>
</evidence>
<dbReference type="InterPro" id="IPR007235">
    <property type="entry name" value="Glyco_trans_28_C"/>
</dbReference>
<sequence>MIGYYVHHHGRGHLVRAQAVVVHLAEPVTVFSSLPRPDGWTGEWVVLPLDTAEAVTGQTAYGRLHWVPTGVPGLRDRMAAVARWIARTAPTVFVVDVSVEITLLARLHGVPVVTFALPGEREDAAHRLGYDISDAIVATWPASAGECLTGLSASAARRVHHVGGLSRYDPSAARVPAAGESGRRHAVVLTGAGGDGFTAELVRSARRTTPGWRITHLGGGSGRWVDDPWDLLRSADVVVVHAGQNAIADVAAARRPAIVVPQPRPHGEQSATARVLAGGRWPVIVVDDPPEGSWAPLLERAAGLDGDAWSGWVDGAAAPRTAQIIADVAGGRLPA</sequence>
<reference evidence="3" key="1">
    <citation type="submission" date="2019-09" db="EMBL/GenBank/DDBJ databases">
        <title>Mumia zhuanghuii sp. nov. isolated from the intestinal contents of plateau pika (Ochotona curzoniae) in the Qinghai-Tibet plateau of China.</title>
        <authorList>
            <person name="Tian Z."/>
        </authorList>
    </citation>
    <scope>NUCLEOTIDE SEQUENCE [LARGE SCALE GENOMIC DNA]</scope>
    <source>
        <strain evidence="3">L-033</strain>
    </source>
</reference>
<dbReference type="SUPFAM" id="SSF53756">
    <property type="entry name" value="UDP-Glycosyltransferase/glycogen phosphorylase"/>
    <property type="match status" value="1"/>
</dbReference>
<keyword evidence="3" id="KW-1185">Reference proteome</keyword>
<dbReference type="AlphaFoldDB" id="A0A5N0T9P7"/>
<dbReference type="EMBL" id="VYUY01000016">
    <property type="protein sequence ID" value="KAA9131745.1"/>
    <property type="molecule type" value="Genomic_DNA"/>
</dbReference>
<dbReference type="GO" id="GO:0016758">
    <property type="term" value="F:hexosyltransferase activity"/>
    <property type="evidence" value="ECO:0007669"/>
    <property type="project" value="InterPro"/>
</dbReference>
<protein>
    <submittedName>
        <fullName evidence="2">UDP-N-acetylglucosamine--N-acetylmuramyl-(Pentapeptide) pyrophosphoryl-undecaprenol N-acetylglucosamine transferase</fullName>
    </submittedName>
</protein>
<name>A0A5N0T9P7_9MICO</name>
<keyword evidence="2" id="KW-0808">Transferase</keyword>
<dbReference type="Proteomes" id="UP000326838">
    <property type="component" value="Unassembled WGS sequence"/>
</dbReference>
<evidence type="ECO:0000313" key="2">
    <source>
        <dbReference type="EMBL" id="KAA9131745.1"/>
    </source>
</evidence>
<gene>
    <name evidence="2" type="ORF">F6B40_12165</name>
</gene>
<feature type="domain" description="Glycosyl transferase family 28 C-terminal" evidence="1">
    <location>
        <begin position="231"/>
        <end position="276"/>
    </location>
</feature>
<proteinExistence type="predicted"/>
<accession>A0A5N0T9P7</accession>
<evidence type="ECO:0000259" key="1">
    <source>
        <dbReference type="Pfam" id="PF04101"/>
    </source>
</evidence>
<organism evidence="2 3">
    <name type="scientific">Microbacterium caowuchunii</name>
    <dbReference type="NCBI Taxonomy" id="2614638"/>
    <lineage>
        <taxon>Bacteria</taxon>
        <taxon>Bacillati</taxon>
        <taxon>Actinomycetota</taxon>
        <taxon>Actinomycetes</taxon>
        <taxon>Micrococcales</taxon>
        <taxon>Microbacteriaceae</taxon>
        <taxon>Microbacterium</taxon>
    </lineage>
</organism>
<comment type="caution">
    <text evidence="2">The sequence shown here is derived from an EMBL/GenBank/DDBJ whole genome shotgun (WGS) entry which is preliminary data.</text>
</comment>
<dbReference type="Pfam" id="PF04101">
    <property type="entry name" value="Glyco_tran_28_C"/>
    <property type="match status" value="1"/>
</dbReference>
<dbReference type="Gene3D" id="3.40.50.2000">
    <property type="entry name" value="Glycogen Phosphorylase B"/>
    <property type="match status" value="1"/>
</dbReference>
<dbReference type="RefSeq" id="WP_150894432.1">
    <property type="nucleotide sequence ID" value="NZ_VYUY01000016.1"/>
</dbReference>